<reference evidence="2" key="1">
    <citation type="submission" date="2019-10" db="EMBL/GenBank/DDBJ databases">
        <authorList>
            <consortium name="DOE Joint Genome Institute"/>
            <person name="Kuo A."/>
            <person name="Miyauchi S."/>
            <person name="Kiss E."/>
            <person name="Drula E."/>
            <person name="Kohler A."/>
            <person name="Sanchez-Garcia M."/>
            <person name="Andreopoulos B."/>
            <person name="Barry K.W."/>
            <person name="Bonito G."/>
            <person name="Buee M."/>
            <person name="Carver A."/>
            <person name="Chen C."/>
            <person name="Cichocki N."/>
            <person name="Clum A."/>
            <person name="Culley D."/>
            <person name="Crous P.W."/>
            <person name="Fauchery L."/>
            <person name="Girlanda M."/>
            <person name="Hayes R."/>
            <person name="Keri Z."/>
            <person name="LaButti K."/>
            <person name="Lipzen A."/>
            <person name="Lombard V."/>
            <person name="Magnuson J."/>
            <person name="Maillard F."/>
            <person name="Morin E."/>
            <person name="Murat C."/>
            <person name="Nolan M."/>
            <person name="Ohm R."/>
            <person name="Pangilinan J."/>
            <person name="Pereira M."/>
            <person name="Perotto S."/>
            <person name="Peter M."/>
            <person name="Riley R."/>
            <person name="Sitrit Y."/>
            <person name="Stielow B."/>
            <person name="Szollosi G."/>
            <person name="Zifcakova L."/>
            <person name="Stursova M."/>
            <person name="Spatafora J.W."/>
            <person name="Tedersoo L."/>
            <person name="Vaario L.-M."/>
            <person name="Yamada A."/>
            <person name="Yan M."/>
            <person name="Wang P."/>
            <person name="Xu J."/>
            <person name="Bruns T."/>
            <person name="Baldrian P."/>
            <person name="Vilgalys R."/>
            <person name="Henrissat B."/>
            <person name="Grigoriev I.V."/>
            <person name="Hibbett D."/>
            <person name="Nagy L.G."/>
            <person name="Martin F.M."/>
        </authorList>
    </citation>
    <scope>NUCLEOTIDE SEQUENCE</scope>
    <source>
        <strain evidence="2">BED1</strain>
    </source>
</reference>
<dbReference type="EMBL" id="WHUW01000002">
    <property type="protein sequence ID" value="KAF8450315.1"/>
    <property type="molecule type" value="Genomic_DNA"/>
</dbReference>
<evidence type="ECO:0000313" key="2">
    <source>
        <dbReference type="EMBL" id="KAF8450315.1"/>
    </source>
</evidence>
<name>A0AAD4C5T2_BOLED</name>
<proteinExistence type="predicted"/>
<feature type="region of interest" description="Disordered" evidence="1">
    <location>
        <begin position="1"/>
        <end position="20"/>
    </location>
</feature>
<organism evidence="2 3">
    <name type="scientific">Boletus edulis BED1</name>
    <dbReference type="NCBI Taxonomy" id="1328754"/>
    <lineage>
        <taxon>Eukaryota</taxon>
        <taxon>Fungi</taxon>
        <taxon>Dikarya</taxon>
        <taxon>Basidiomycota</taxon>
        <taxon>Agaricomycotina</taxon>
        <taxon>Agaricomycetes</taxon>
        <taxon>Agaricomycetidae</taxon>
        <taxon>Boletales</taxon>
        <taxon>Boletineae</taxon>
        <taxon>Boletaceae</taxon>
        <taxon>Boletoideae</taxon>
        <taxon>Boletus</taxon>
    </lineage>
</organism>
<accession>A0AAD4C5T2</accession>
<feature type="compositionally biased region" description="Low complexity" evidence="1">
    <location>
        <begin position="122"/>
        <end position="135"/>
    </location>
</feature>
<gene>
    <name evidence="2" type="ORF">L210DRAFT_3626929</name>
</gene>
<comment type="caution">
    <text evidence="2">The sequence shown here is derived from an EMBL/GenBank/DDBJ whole genome shotgun (WGS) entry which is preliminary data.</text>
</comment>
<feature type="region of interest" description="Disordered" evidence="1">
    <location>
        <begin position="122"/>
        <end position="168"/>
    </location>
</feature>
<sequence length="302" mass="33193">MSSTATFLTQAPSSVDQSMSISTRPNGCALLGKRYFNQTLHGHGSSTEHSDNNAWPVKRQKMAMHVNTRHMAPYYSNARTSASQFHRALTPRNPSPLEMDVSNQHTTECTSTINVQCSNNTAGSSILPSSSANASNEGQQQKCKPMTSEKSNRPSIGSSSPTSPMHHNISATVMSSRTKVNKDTAFLPVVRSWTDILASVCNVYNNDLYVDLFADKPISGSTSNVPDLLYSLLMEIDDKKNDITLHQQQATDLAQAIARVQMICDSLRGLEKSTVVANRILSNFHQRFRMGQGQSSLTDFFV</sequence>
<reference evidence="2" key="2">
    <citation type="journal article" date="2020" name="Nat. Commun.">
        <title>Large-scale genome sequencing of mycorrhizal fungi provides insights into the early evolution of symbiotic traits.</title>
        <authorList>
            <person name="Miyauchi S."/>
            <person name="Kiss E."/>
            <person name="Kuo A."/>
            <person name="Drula E."/>
            <person name="Kohler A."/>
            <person name="Sanchez-Garcia M."/>
            <person name="Morin E."/>
            <person name="Andreopoulos B."/>
            <person name="Barry K.W."/>
            <person name="Bonito G."/>
            <person name="Buee M."/>
            <person name="Carver A."/>
            <person name="Chen C."/>
            <person name="Cichocki N."/>
            <person name="Clum A."/>
            <person name="Culley D."/>
            <person name="Crous P.W."/>
            <person name="Fauchery L."/>
            <person name="Girlanda M."/>
            <person name="Hayes R.D."/>
            <person name="Keri Z."/>
            <person name="LaButti K."/>
            <person name="Lipzen A."/>
            <person name="Lombard V."/>
            <person name="Magnuson J."/>
            <person name="Maillard F."/>
            <person name="Murat C."/>
            <person name="Nolan M."/>
            <person name="Ohm R.A."/>
            <person name="Pangilinan J."/>
            <person name="Pereira M.F."/>
            <person name="Perotto S."/>
            <person name="Peter M."/>
            <person name="Pfister S."/>
            <person name="Riley R."/>
            <person name="Sitrit Y."/>
            <person name="Stielow J.B."/>
            <person name="Szollosi G."/>
            <person name="Zifcakova L."/>
            <person name="Stursova M."/>
            <person name="Spatafora J.W."/>
            <person name="Tedersoo L."/>
            <person name="Vaario L.M."/>
            <person name="Yamada A."/>
            <person name="Yan M."/>
            <person name="Wang P."/>
            <person name="Xu J."/>
            <person name="Bruns T."/>
            <person name="Baldrian P."/>
            <person name="Vilgalys R."/>
            <person name="Dunand C."/>
            <person name="Henrissat B."/>
            <person name="Grigoriev I.V."/>
            <person name="Hibbett D."/>
            <person name="Nagy L.G."/>
            <person name="Martin F.M."/>
        </authorList>
    </citation>
    <scope>NUCLEOTIDE SEQUENCE</scope>
    <source>
        <strain evidence="2">BED1</strain>
    </source>
</reference>
<dbReference type="AlphaFoldDB" id="A0AAD4C5T2"/>
<evidence type="ECO:0000313" key="3">
    <source>
        <dbReference type="Proteomes" id="UP001194468"/>
    </source>
</evidence>
<keyword evidence="3" id="KW-1185">Reference proteome</keyword>
<evidence type="ECO:0000256" key="1">
    <source>
        <dbReference type="SAM" id="MobiDB-lite"/>
    </source>
</evidence>
<dbReference type="Proteomes" id="UP001194468">
    <property type="component" value="Unassembled WGS sequence"/>
</dbReference>
<protein>
    <submittedName>
        <fullName evidence="2">Uncharacterized protein</fullName>
    </submittedName>
</protein>
<feature type="compositionally biased region" description="Polar residues" evidence="1">
    <location>
        <begin position="153"/>
        <end position="168"/>
    </location>
</feature>